<evidence type="ECO:0000313" key="3">
    <source>
        <dbReference type="Proteomes" id="UP001302316"/>
    </source>
</evidence>
<reference evidence="2 3" key="1">
    <citation type="submission" date="2023-12" db="EMBL/GenBank/DDBJ databases">
        <title>Whole-genome sequencing of halo(alkali)philic microorganisms from hypersaline lakes.</title>
        <authorList>
            <person name="Sorokin D.Y."/>
            <person name="Merkel A.Y."/>
            <person name="Messina E."/>
            <person name="Yakimov M."/>
        </authorList>
    </citation>
    <scope>NUCLEOTIDE SEQUENCE [LARGE SCALE GENOMIC DNA]</scope>
    <source>
        <strain evidence="2 3">AB-CW1</strain>
    </source>
</reference>
<evidence type="ECO:0000256" key="1">
    <source>
        <dbReference type="SAM" id="Phobius"/>
    </source>
</evidence>
<dbReference type="AlphaFoldDB" id="A0AAP6JEF3"/>
<gene>
    <name evidence="2" type="ORF">VCB98_04310</name>
</gene>
<keyword evidence="1" id="KW-0812">Transmembrane</keyword>
<feature type="transmembrane region" description="Helical" evidence="1">
    <location>
        <begin position="64"/>
        <end position="86"/>
    </location>
</feature>
<keyword evidence="1" id="KW-0472">Membrane</keyword>
<evidence type="ECO:0000313" key="2">
    <source>
        <dbReference type="EMBL" id="MEA5445041.1"/>
    </source>
</evidence>
<accession>A0AAP6JEF3</accession>
<sequence length="120" mass="12143">MYQLLAAGFALLIIATGIALLAWLVSAGLWAPIDPLGAGLFAGAAGTFWLLAATRLLGKARARAHYLSAAALVMVVTVAELGLILLTGTYTGVGLTLAILGTSGGLVFTVVWSMLAGSGR</sequence>
<dbReference type="EMBL" id="JAYGII010000005">
    <property type="protein sequence ID" value="MEA5445041.1"/>
    <property type="molecule type" value="Genomic_DNA"/>
</dbReference>
<name>A0AAP6JEF3_9GAMM</name>
<dbReference type="Proteomes" id="UP001302316">
    <property type="component" value="Unassembled WGS sequence"/>
</dbReference>
<feature type="transmembrane region" description="Helical" evidence="1">
    <location>
        <begin position="37"/>
        <end position="57"/>
    </location>
</feature>
<dbReference type="RefSeq" id="WP_346050665.1">
    <property type="nucleotide sequence ID" value="NZ_JAYGII010000005.1"/>
</dbReference>
<keyword evidence="3" id="KW-1185">Reference proteome</keyword>
<comment type="caution">
    <text evidence="2">The sequence shown here is derived from an EMBL/GenBank/DDBJ whole genome shotgun (WGS) entry which is preliminary data.</text>
</comment>
<keyword evidence="1" id="KW-1133">Transmembrane helix</keyword>
<organism evidence="2 3">
    <name type="scientific">Natronospira elongata</name>
    <dbReference type="NCBI Taxonomy" id="3110268"/>
    <lineage>
        <taxon>Bacteria</taxon>
        <taxon>Pseudomonadati</taxon>
        <taxon>Pseudomonadota</taxon>
        <taxon>Gammaproteobacteria</taxon>
        <taxon>Natronospirales</taxon>
        <taxon>Natronospiraceae</taxon>
        <taxon>Natronospira</taxon>
    </lineage>
</organism>
<proteinExistence type="predicted"/>
<protein>
    <submittedName>
        <fullName evidence="2">Uncharacterized protein</fullName>
    </submittedName>
</protein>
<feature type="transmembrane region" description="Helical" evidence="1">
    <location>
        <begin position="92"/>
        <end position="115"/>
    </location>
</feature>